<organism evidence="1">
    <name type="scientific">Arundo donax</name>
    <name type="common">Giant reed</name>
    <name type="synonym">Donax arundinaceus</name>
    <dbReference type="NCBI Taxonomy" id="35708"/>
    <lineage>
        <taxon>Eukaryota</taxon>
        <taxon>Viridiplantae</taxon>
        <taxon>Streptophyta</taxon>
        <taxon>Embryophyta</taxon>
        <taxon>Tracheophyta</taxon>
        <taxon>Spermatophyta</taxon>
        <taxon>Magnoliopsida</taxon>
        <taxon>Liliopsida</taxon>
        <taxon>Poales</taxon>
        <taxon>Poaceae</taxon>
        <taxon>PACMAD clade</taxon>
        <taxon>Arundinoideae</taxon>
        <taxon>Arundineae</taxon>
        <taxon>Arundo</taxon>
    </lineage>
</organism>
<reference evidence="1" key="2">
    <citation type="journal article" date="2015" name="Data Brief">
        <title>Shoot transcriptome of the giant reed, Arundo donax.</title>
        <authorList>
            <person name="Barrero R.A."/>
            <person name="Guerrero F.D."/>
            <person name="Moolhuijzen P."/>
            <person name="Goolsby J.A."/>
            <person name="Tidwell J."/>
            <person name="Bellgard S.E."/>
            <person name="Bellgard M.I."/>
        </authorList>
    </citation>
    <scope>NUCLEOTIDE SEQUENCE</scope>
    <source>
        <tissue evidence="1">Shoot tissue taken approximately 20 cm above the soil surface</tissue>
    </source>
</reference>
<sequence length="104" mass="11587">MGVSALCSYASVFPREATHCTSACQMLHPTVPQELMIGGVTLFLLQGVGWQDLARIINRSSSFIIVITLRRHQFEIWWLNDLSKAPLSAPKATAAKAAWTRCIW</sequence>
<protein>
    <submittedName>
        <fullName evidence="1">Uncharacterized protein</fullName>
    </submittedName>
</protein>
<name>A0A0A9D6E7_ARUDO</name>
<reference evidence="1" key="1">
    <citation type="submission" date="2014-09" db="EMBL/GenBank/DDBJ databases">
        <authorList>
            <person name="Magalhaes I.L.F."/>
            <person name="Oliveira U."/>
            <person name="Santos F.R."/>
            <person name="Vidigal T.H.D.A."/>
            <person name="Brescovit A.D."/>
            <person name="Santos A.J."/>
        </authorList>
    </citation>
    <scope>NUCLEOTIDE SEQUENCE</scope>
    <source>
        <tissue evidence="1">Shoot tissue taken approximately 20 cm above the soil surface</tissue>
    </source>
</reference>
<accession>A0A0A9D6E7</accession>
<evidence type="ECO:0000313" key="1">
    <source>
        <dbReference type="EMBL" id="JAD81210.1"/>
    </source>
</evidence>
<proteinExistence type="predicted"/>
<dbReference type="AlphaFoldDB" id="A0A0A9D6E7"/>
<dbReference type="EMBL" id="GBRH01216685">
    <property type="protein sequence ID" value="JAD81210.1"/>
    <property type="molecule type" value="Transcribed_RNA"/>
</dbReference>